<dbReference type="STRING" id="466.Lmac_0042"/>
<dbReference type="InterPro" id="IPR003613">
    <property type="entry name" value="Ubox_domain"/>
</dbReference>
<comment type="caution">
    <text evidence="2">The sequence shown here is derived from an EMBL/GenBank/DDBJ whole genome shotgun (WGS) entry which is preliminary data.</text>
</comment>
<feature type="domain" description="U-box" evidence="1">
    <location>
        <begin position="157"/>
        <end position="233"/>
    </location>
</feature>
<dbReference type="InterPro" id="IPR052858">
    <property type="entry name" value="E3_ubiquitin-ligase_LIN"/>
</dbReference>
<evidence type="ECO:0000313" key="2">
    <source>
        <dbReference type="EMBL" id="KTD31998.1"/>
    </source>
</evidence>
<dbReference type="GO" id="GO:0004842">
    <property type="term" value="F:ubiquitin-protein transferase activity"/>
    <property type="evidence" value="ECO:0007669"/>
    <property type="project" value="InterPro"/>
</dbReference>
<dbReference type="AlphaFoldDB" id="A0A0W0WI87"/>
<protein>
    <submittedName>
        <fullName evidence="2">U-box domain protein</fullName>
    </submittedName>
</protein>
<reference evidence="2 3" key="1">
    <citation type="submission" date="2015-11" db="EMBL/GenBank/DDBJ databases">
        <title>Genomic analysis of 38 Legionella species identifies large and diverse effector repertoires.</title>
        <authorList>
            <person name="Burstein D."/>
            <person name="Amaro F."/>
            <person name="Zusman T."/>
            <person name="Lifshitz Z."/>
            <person name="Cohen O."/>
            <person name="Gilbert J.A."/>
            <person name="Pupko T."/>
            <person name="Shuman H.A."/>
            <person name="Segal G."/>
        </authorList>
    </citation>
    <scope>NUCLEOTIDE SEQUENCE [LARGE SCALE GENOMIC DNA]</scope>
    <source>
        <strain evidence="2 3">PX-1-G2-E2</strain>
    </source>
</reference>
<dbReference type="Pfam" id="PF04564">
    <property type="entry name" value="U-box"/>
    <property type="match status" value="1"/>
</dbReference>
<keyword evidence="3" id="KW-1185">Reference proteome</keyword>
<dbReference type="PANTHER" id="PTHR47446">
    <property type="entry name" value="RING-TYPE E3 UBIQUITIN TRANSFERASE"/>
    <property type="match status" value="1"/>
</dbReference>
<organism evidence="2 3">
    <name type="scientific">Legionella maceachernii</name>
    <dbReference type="NCBI Taxonomy" id="466"/>
    <lineage>
        <taxon>Bacteria</taxon>
        <taxon>Pseudomonadati</taxon>
        <taxon>Pseudomonadota</taxon>
        <taxon>Gammaproteobacteria</taxon>
        <taxon>Legionellales</taxon>
        <taxon>Legionellaceae</taxon>
        <taxon>Legionella</taxon>
    </lineage>
</organism>
<evidence type="ECO:0000313" key="3">
    <source>
        <dbReference type="Proteomes" id="UP000054908"/>
    </source>
</evidence>
<dbReference type="Proteomes" id="UP000054908">
    <property type="component" value="Unassembled WGS sequence"/>
</dbReference>
<dbReference type="Gene3D" id="3.30.40.10">
    <property type="entry name" value="Zinc/RING finger domain, C3HC4 (zinc finger)"/>
    <property type="match status" value="1"/>
</dbReference>
<dbReference type="PANTHER" id="PTHR47446:SF2">
    <property type="entry name" value="RING-TYPE E3 UBIQUITIN TRANSFERASE"/>
    <property type="match status" value="1"/>
</dbReference>
<sequence>MSLPNLQELLKRCIFPSFMDHFNWLMLPRLECEQQSLQNLEFANVFSMCRLVESVYTALKGHQVSPDECCQITRSNEYNIIHSFLEAYTNDGELTLVKELEEKFKQPNNELVNDLKVQINSIIISRNDRGVSSKVQLNYKISQARDGFFMVSSSSEKLIHDFECPISHQFFDDPVTADDGHTYNRADLQKWYDEGNRNCPLNREKKLTNPQDIPTNHTIKKLMESSNIQSSPNQSIK</sequence>
<accession>A0A0W0WI87</accession>
<dbReference type="PATRIC" id="fig|466.6.peg.45"/>
<dbReference type="RefSeq" id="WP_058450884.1">
    <property type="nucleotide sequence ID" value="NZ_CAAAIB010000003.1"/>
</dbReference>
<dbReference type="EMBL" id="LNYL01000001">
    <property type="protein sequence ID" value="KTD31998.1"/>
    <property type="molecule type" value="Genomic_DNA"/>
</dbReference>
<evidence type="ECO:0000259" key="1">
    <source>
        <dbReference type="PROSITE" id="PS51698"/>
    </source>
</evidence>
<dbReference type="GO" id="GO:0016567">
    <property type="term" value="P:protein ubiquitination"/>
    <property type="evidence" value="ECO:0007669"/>
    <property type="project" value="InterPro"/>
</dbReference>
<gene>
    <name evidence="2" type="ORF">Lmac_0042</name>
</gene>
<dbReference type="SUPFAM" id="SSF57850">
    <property type="entry name" value="RING/U-box"/>
    <property type="match status" value="1"/>
</dbReference>
<dbReference type="OrthoDB" id="5651416at2"/>
<name>A0A0W0WI87_9GAMM</name>
<dbReference type="SMART" id="SM00504">
    <property type="entry name" value="Ubox"/>
    <property type="match status" value="1"/>
</dbReference>
<proteinExistence type="predicted"/>
<dbReference type="PROSITE" id="PS51698">
    <property type="entry name" value="U_BOX"/>
    <property type="match status" value="1"/>
</dbReference>
<dbReference type="InterPro" id="IPR013083">
    <property type="entry name" value="Znf_RING/FYVE/PHD"/>
</dbReference>